<evidence type="ECO:0000313" key="3">
    <source>
        <dbReference type="Proteomes" id="UP000540423"/>
    </source>
</evidence>
<protein>
    <submittedName>
        <fullName evidence="2">Uncharacterized protein</fullName>
    </submittedName>
</protein>
<dbReference type="Proteomes" id="UP000540423">
    <property type="component" value="Unassembled WGS sequence"/>
</dbReference>
<feature type="compositionally biased region" description="Basic and acidic residues" evidence="1">
    <location>
        <begin position="110"/>
        <end position="122"/>
    </location>
</feature>
<proteinExistence type="predicted"/>
<feature type="region of interest" description="Disordered" evidence="1">
    <location>
        <begin position="90"/>
        <end position="122"/>
    </location>
</feature>
<evidence type="ECO:0000313" key="2">
    <source>
        <dbReference type="EMBL" id="MBB6433878.1"/>
    </source>
</evidence>
<accession>A0A7X0HA45</accession>
<dbReference type="AlphaFoldDB" id="A0A7X0HA45"/>
<sequence>MGDLRHIRTRRTTRASRLARTGGFRGAVALLCASTALLGALLMCLAPGPAAAAEPPGVPPQTPTSAAAHTYNCPYEHGGCGSFGHLSPAVLTSSPPDTPLGADAPRVRRGGAEETIGTRRGGEAWARAPGLHELQVLRR</sequence>
<keyword evidence="3" id="KW-1185">Reference proteome</keyword>
<name>A0A7X0HA45_9ACTN</name>
<reference evidence="2 3" key="1">
    <citation type="submission" date="2020-08" db="EMBL/GenBank/DDBJ databases">
        <title>Genomic Encyclopedia of Type Strains, Phase IV (KMG-IV): sequencing the most valuable type-strain genomes for metagenomic binning, comparative biology and taxonomic classification.</title>
        <authorList>
            <person name="Goeker M."/>
        </authorList>
    </citation>
    <scope>NUCLEOTIDE SEQUENCE [LARGE SCALE GENOMIC DNA]</scope>
    <source>
        <strain evidence="2 3">DSM 40141</strain>
    </source>
</reference>
<dbReference type="EMBL" id="JACHEM010000001">
    <property type="protein sequence ID" value="MBB6433878.1"/>
    <property type="molecule type" value="Genomic_DNA"/>
</dbReference>
<gene>
    <name evidence="2" type="ORF">HNQ79_000316</name>
</gene>
<evidence type="ECO:0000256" key="1">
    <source>
        <dbReference type="SAM" id="MobiDB-lite"/>
    </source>
</evidence>
<dbReference type="RefSeq" id="WP_185025968.1">
    <property type="nucleotide sequence ID" value="NZ_BNBN01000001.1"/>
</dbReference>
<organism evidence="2 3">
    <name type="scientific">Streptomyces candidus</name>
    <dbReference type="NCBI Taxonomy" id="67283"/>
    <lineage>
        <taxon>Bacteria</taxon>
        <taxon>Bacillati</taxon>
        <taxon>Actinomycetota</taxon>
        <taxon>Actinomycetes</taxon>
        <taxon>Kitasatosporales</taxon>
        <taxon>Streptomycetaceae</taxon>
        <taxon>Streptomyces</taxon>
    </lineage>
</organism>
<comment type="caution">
    <text evidence="2">The sequence shown here is derived from an EMBL/GenBank/DDBJ whole genome shotgun (WGS) entry which is preliminary data.</text>
</comment>